<keyword evidence="1" id="KW-0472">Membrane</keyword>
<organism evidence="2 3">
    <name type="scientific">Caenorhabditis japonica</name>
    <dbReference type="NCBI Taxonomy" id="281687"/>
    <lineage>
        <taxon>Eukaryota</taxon>
        <taxon>Metazoa</taxon>
        <taxon>Ecdysozoa</taxon>
        <taxon>Nematoda</taxon>
        <taxon>Chromadorea</taxon>
        <taxon>Rhabditida</taxon>
        <taxon>Rhabditina</taxon>
        <taxon>Rhabditomorpha</taxon>
        <taxon>Rhabditoidea</taxon>
        <taxon>Rhabditidae</taxon>
        <taxon>Peloderinae</taxon>
        <taxon>Caenorhabditis</taxon>
    </lineage>
</organism>
<sequence>MVTRLPTEEGFKCRAAASDACIVLKLLGSFAYGDSNYTDPTKPSANVLVTPKTAPSMENDYLSLYSKCPFVNITLASCATNFDLCALVHSVDFCANDLCHCMLDAAESDVQHKSQCLNSVAHTCRIALKHSSEVLMTRNITRNFIIAALMIVAAASVGFALFFMYNRANSDRKKKEEGGKYLQIHTVESSRSVNPLLPSHN</sequence>
<dbReference type="AlphaFoldDB" id="A0A8R1IMV7"/>
<dbReference type="PANTHER" id="PTHR34228:SF6">
    <property type="entry name" value="PHOSPHOLIPASE A2"/>
    <property type="match status" value="1"/>
</dbReference>
<feature type="transmembrane region" description="Helical" evidence="1">
    <location>
        <begin position="144"/>
        <end position="165"/>
    </location>
</feature>
<reference evidence="2" key="2">
    <citation type="submission" date="2022-06" db="UniProtKB">
        <authorList>
            <consortium name="EnsemblMetazoa"/>
        </authorList>
    </citation>
    <scope>IDENTIFICATION</scope>
    <source>
        <strain evidence="2">DF5081</strain>
    </source>
</reference>
<dbReference type="EnsemblMetazoa" id="CJA35397.1">
    <property type="protein sequence ID" value="CJA35397.1"/>
    <property type="gene ID" value="WBGene00211244"/>
</dbReference>
<evidence type="ECO:0000256" key="1">
    <source>
        <dbReference type="SAM" id="Phobius"/>
    </source>
</evidence>
<keyword evidence="1" id="KW-0812">Transmembrane</keyword>
<evidence type="ECO:0000313" key="3">
    <source>
        <dbReference type="Proteomes" id="UP000005237"/>
    </source>
</evidence>
<accession>A0A8R1IMV7</accession>
<name>A0A8R1IMV7_CAEJA</name>
<reference evidence="3" key="1">
    <citation type="submission" date="2010-08" db="EMBL/GenBank/DDBJ databases">
        <authorList>
            <consortium name="Caenorhabditis japonica Sequencing Consortium"/>
            <person name="Wilson R.K."/>
        </authorList>
    </citation>
    <scope>NUCLEOTIDE SEQUENCE [LARGE SCALE GENOMIC DNA]</scope>
    <source>
        <strain evidence="3">DF5081</strain>
    </source>
</reference>
<proteinExistence type="predicted"/>
<dbReference type="InterPro" id="IPR053322">
    <property type="entry name" value="PLA2-like"/>
</dbReference>
<evidence type="ECO:0000313" key="2">
    <source>
        <dbReference type="EnsemblMetazoa" id="CJA35397.1"/>
    </source>
</evidence>
<keyword evidence="3" id="KW-1185">Reference proteome</keyword>
<dbReference type="Proteomes" id="UP000005237">
    <property type="component" value="Unassembled WGS sequence"/>
</dbReference>
<dbReference type="PANTHER" id="PTHR34228">
    <property type="entry name" value="PROTEIN CBG09474-RELATED"/>
    <property type="match status" value="1"/>
</dbReference>
<protein>
    <submittedName>
        <fullName evidence="2">Uncharacterized protein</fullName>
    </submittedName>
</protein>
<keyword evidence="1" id="KW-1133">Transmembrane helix</keyword>